<gene>
    <name evidence="1" type="ORF">PYX00_010829</name>
</gene>
<comment type="caution">
    <text evidence="1">The sequence shown here is derived from an EMBL/GenBank/DDBJ whole genome shotgun (WGS) entry which is preliminary data.</text>
</comment>
<protein>
    <recommendedName>
        <fullName evidence="2">RNA polymerase alpha subunit</fullName>
    </recommendedName>
</protein>
<accession>A0AAW2H6D6</accession>
<evidence type="ECO:0000313" key="1">
    <source>
        <dbReference type="EMBL" id="KAL0263938.1"/>
    </source>
</evidence>
<name>A0AAW2H6D6_9NEOP</name>
<reference evidence="1" key="1">
    <citation type="journal article" date="2024" name="Gigascience">
        <title>Chromosome-level genome of the poultry shaft louse Menopon gallinae provides insight into the host-switching and adaptive evolution of parasitic lice.</title>
        <authorList>
            <person name="Xu Y."/>
            <person name="Ma L."/>
            <person name="Liu S."/>
            <person name="Liang Y."/>
            <person name="Liu Q."/>
            <person name="He Z."/>
            <person name="Tian L."/>
            <person name="Duan Y."/>
            <person name="Cai W."/>
            <person name="Li H."/>
            <person name="Song F."/>
        </authorList>
    </citation>
    <scope>NUCLEOTIDE SEQUENCE</scope>
    <source>
        <strain evidence="1">Cailab_2023a</strain>
    </source>
</reference>
<proteinExistence type="predicted"/>
<organism evidence="1">
    <name type="scientific">Menopon gallinae</name>
    <name type="common">poultry shaft louse</name>
    <dbReference type="NCBI Taxonomy" id="328185"/>
    <lineage>
        <taxon>Eukaryota</taxon>
        <taxon>Metazoa</taxon>
        <taxon>Ecdysozoa</taxon>
        <taxon>Arthropoda</taxon>
        <taxon>Hexapoda</taxon>
        <taxon>Insecta</taxon>
        <taxon>Pterygota</taxon>
        <taxon>Neoptera</taxon>
        <taxon>Paraneoptera</taxon>
        <taxon>Psocodea</taxon>
        <taxon>Troctomorpha</taxon>
        <taxon>Phthiraptera</taxon>
        <taxon>Amblycera</taxon>
        <taxon>Menoponidae</taxon>
        <taxon>Menopon</taxon>
    </lineage>
</organism>
<sequence>MKSCLNFLLLKKLKEKLMLVKETQYTLSDKDLEKYWVKELLPSFDDKGCMQVKKVRLSLDAKEQEIEVLDNAQSLLELPKLLKYSSTRAKIYPARHPITKRPPATLEYKVLLPYSFDKKRESYISDLVFSKNNKTESQPSYLEFEWSSQDCLFQHQESSLLSVKIWAYATACYEKVVYKRNSGDSLEYDSNGFAIIIAAHEYKKNEEKQSLLYGEAQIVPPLKERGKLLKTLKVTLAPSSEKIKVIDNYTKNRAQKLEFEASVGQVWDRMESDLYLSEEMKQHLWIEESFGEDGLRIRYLNLSSNDFTYEVKVYGRSFVKIEQNVRVWENLESQAIYCQREEERENLSDKEIETYLHWHAKPWQSISVETIGNPDLEVGDIIQVLSQQEVLSKAQLIKSVFRLEDGALPISQLTCLGLVNSCCRSLTREFLGSIGEMHLGS</sequence>
<dbReference type="EMBL" id="JARGDH010000064">
    <property type="protein sequence ID" value="KAL0263938.1"/>
    <property type="molecule type" value="Genomic_DNA"/>
</dbReference>
<evidence type="ECO:0008006" key="2">
    <source>
        <dbReference type="Google" id="ProtNLM"/>
    </source>
</evidence>
<dbReference type="AlphaFoldDB" id="A0AAW2H6D6"/>